<dbReference type="PANTHER" id="PTHR43427:SF12">
    <property type="entry name" value="CHLORIDE TRANSPORTER"/>
    <property type="match status" value="1"/>
</dbReference>
<evidence type="ECO:0000313" key="8">
    <source>
        <dbReference type="Proteomes" id="UP000708148"/>
    </source>
</evidence>
<evidence type="ECO:0000256" key="1">
    <source>
        <dbReference type="ARBA" id="ARBA00004141"/>
    </source>
</evidence>
<dbReference type="Pfam" id="PF00654">
    <property type="entry name" value="Voltage_CLC"/>
    <property type="match status" value="1"/>
</dbReference>
<dbReference type="Proteomes" id="UP000708148">
    <property type="component" value="Unassembled WGS sequence"/>
</dbReference>
<evidence type="ECO:0000256" key="5">
    <source>
        <dbReference type="SAM" id="MobiDB-lite"/>
    </source>
</evidence>
<dbReference type="Gene3D" id="1.10.3080.10">
    <property type="entry name" value="Clc chloride channel"/>
    <property type="match status" value="1"/>
</dbReference>
<reference evidence="7" key="1">
    <citation type="submission" date="2020-12" db="EMBL/GenBank/DDBJ databases">
        <authorList>
            <person name="Iha C."/>
        </authorList>
    </citation>
    <scope>NUCLEOTIDE SEQUENCE</scope>
</reference>
<dbReference type="GO" id="GO:0015108">
    <property type="term" value="F:chloride transmembrane transporter activity"/>
    <property type="evidence" value="ECO:0007669"/>
    <property type="project" value="InterPro"/>
</dbReference>
<feature type="non-terminal residue" evidence="7">
    <location>
        <position position="1"/>
    </location>
</feature>
<feature type="transmembrane region" description="Helical" evidence="6">
    <location>
        <begin position="6"/>
        <end position="30"/>
    </location>
</feature>
<keyword evidence="4 6" id="KW-0472">Membrane</keyword>
<evidence type="ECO:0000256" key="6">
    <source>
        <dbReference type="SAM" id="Phobius"/>
    </source>
</evidence>
<feature type="compositionally biased region" description="Low complexity" evidence="5">
    <location>
        <begin position="208"/>
        <end position="222"/>
    </location>
</feature>
<dbReference type="InterPro" id="IPR001807">
    <property type="entry name" value="ClC"/>
</dbReference>
<feature type="transmembrane region" description="Helical" evidence="6">
    <location>
        <begin position="66"/>
        <end position="85"/>
    </location>
</feature>
<keyword evidence="3 6" id="KW-1133">Transmembrane helix</keyword>
<proteinExistence type="predicted"/>
<evidence type="ECO:0000256" key="4">
    <source>
        <dbReference type="ARBA" id="ARBA00023136"/>
    </source>
</evidence>
<evidence type="ECO:0008006" key="9">
    <source>
        <dbReference type="Google" id="ProtNLM"/>
    </source>
</evidence>
<dbReference type="AlphaFoldDB" id="A0A8S1IRS7"/>
<feature type="compositionally biased region" description="Basic and acidic residues" evidence="5">
    <location>
        <begin position="198"/>
        <end position="207"/>
    </location>
</feature>
<protein>
    <recommendedName>
        <fullName evidence="9">Chloride channel protein</fullName>
    </recommendedName>
</protein>
<sequence length="222" mass="23835">EHKTPIMSGLVGGLLIGLIGIFLPPTMFWAEYEMKTLADNSLPLWHIWPKGGFYGTEKFLNGHYTLWSWLLVAFFKLLAISITVLSGFRGGFIFPLFYAGASLGHGLADIPGIPFVSGLPPVITAMAMSAGLNTAITRTPFATTLILTTLSGHPEVAAPAIASALTAFFLTMNWPFVKPQRDRADISLMALSFGEEADGGRPMRRDPSQSGVGESSESSDGL</sequence>
<feature type="transmembrane region" description="Helical" evidence="6">
    <location>
        <begin position="156"/>
        <end position="177"/>
    </location>
</feature>
<dbReference type="GO" id="GO:0016020">
    <property type="term" value="C:membrane"/>
    <property type="evidence" value="ECO:0007669"/>
    <property type="project" value="UniProtKB-SubCell"/>
</dbReference>
<evidence type="ECO:0000256" key="2">
    <source>
        <dbReference type="ARBA" id="ARBA00022692"/>
    </source>
</evidence>
<comment type="subcellular location">
    <subcellularLocation>
        <location evidence="1">Membrane</location>
        <topology evidence="1">Multi-pass membrane protein</topology>
    </subcellularLocation>
</comment>
<evidence type="ECO:0000313" key="7">
    <source>
        <dbReference type="EMBL" id="CAD7697947.1"/>
    </source>
</evidence>
<gene>
    <name evidence="7" type="ORF">OSTQU699_LOCUS3308</name>
</gene>
<comment type="caution">
    <text evidence="7">The sequence shown here is derived from an EMBL/GenBank/DDBJ whole genome shotgun (WGS) entry which is preliminary data.</text>
</comment>
<dbReference type="OrthoDB" id="509547at2759"/>
<dbReference type="InterPro" id="IPR050368">
    <property type="entry name" value="ClC-type_chloride_channel"/>
</dbReference>
<feature type="transmembrane region" description="Helical" evidence="6">
    <location>
        <begin position="91"/>
        <end position="108"/>
    </location>
</feature>
<evidence type="ECO:0000256" key="3">
    <source>
        <dbReference type="ARBA" id="ARBA00022989"/>
    </source>
</evidence>
<keyword evidence="8" id="KW-1185">Reference proteome</keyword>
<organism evidence="7 8">
    <name type="scientific">Ostreobium quekettii</name>
    <dbReference type="NCBI Taxonomy" id="121088"/>
    <lineage>
        <taxon>Eukaryota</taxon>
        <taxon>Viridiplantae</taxon>
        <taxon>Chlorophyta</taxon>
        <taxon>core chlorophytes</taxon>
        <taxon>Ulvophyceae</taxon>
        <taxon>TCBD clade</taxon>
        <taxon>Bryopsidales</taxon>
        <taxon>Ostreobineae</taxon>
        <taxon>Ostreobiaceae</taxon>
        <taxon>Ostreobium</taxon>
    </lineage>
</organism>
<dbReference type="PANTHER" id="PTHR43427">
    <property type="entry name" value="CHLORIDE CHANNEL PROTEIN CLC-E"/>
    <property type="match status" value="1"/>
</dbReference>
<dbReference type="EMBL" id="CAJHUC010000734">
    <property type="protein sequence ID" value="CAD7697947.1"/>
    <property type="molecule type" value="Genomic_DNA"/>
</dbReference>
<feature type="region of interest" description="Disordered" evidence="5">
    <location>
        <begin position="196"/>
        <end position="222"/>
    </location>
</feature>
<name>A0A8S1IRS7_9CHLO</name>
<dbReference type="InterPro" id="IPR014743">
    <property type="entry name" value="Cl-channel_core"/>
</dbReference>
<accession>A0A8S1IRS7</accession>
<dbReference type="SUPFAM" id="SSF81340">
    <property type="entry name" value="Clc chloride channel"/>
    <property type="match status" value="1"/>
</dbReference>
<keyword evidence="2 6" id="KW-0812">Transmembrane</keyword>